<organism evidence="3 4">
    <name type="scientific">Tetrabaena socialis</name>
    <dbReference type="NCBI Taxonomy" id="47790"/>
    <lineage>
        <taxon>Eukaryota</taxon>
        <taxon>Viridiplantae</taxon>
        <taxon>Chlorophyta</taxon>
        <taxon>core chlorophytes</taxon>
        <taxon>Chlorophyceae</taxon>
        <taxon>CS clade</taxon>
        <taxon>Chlamydomonadales</taxon>
        <taxon>Tetrabaenaceae</taxon>
        <taxon>Tetrabaena</taxon>
    </lineage>
</organism>
<evidence type="ECO:0000313" key="3">
    <source>
        <dbReference type="EMBL" id="PNH05374.1"/>
    </source>
</evidence>
<evidence type="ECO:0000259" key="2">
    <source>
        <dbReference type="Pfam" id="PF08241"/>
    </source>
</evidence>
<dbReference type="Proteomes" id="UP000236333">
    <property type="component" value="Unassembled WGS sequence"/>
</dbReference>
<name>A0A2J7ZYM7_9CHLO</name>
<reference evidence="3 4" key="1">
    <citation type="journal article" date="2017" name="Mol. Biol. Evol.">
        <title>The 4-celled Tetrabaena socialis nuclear genome reveals the essential components for genetic control of cell number at the origin of multicellularity in the volvocine lineage.</title>
        <authorList>
            <person name="Featherston J."/>
            <person name="Arakaki Y."/>
            <person name="Hanschen E.R."/>
            <person name="Ferris P.J."/>
            <person name="Michod R.E."/>
            <person name="Olson B.J.S.C."/>
            <person name="Nozaki H."/>
            <person name="Durand P.M."/>
        </authorList>
    </citation>
    <scope>NUCLEOTIDE SEQUENCE [LARGE SCALE GENOMIC DNA]</scope>
    <source>
        <strain evidence="3 4">NIES-571</strain>
    </source>
</reference>
<proteinExistence type="predicted"/>
<protein>
    <recommendedName>
        <fullName evidence="2">Methyltransferase type 11 domain-containing protein</fullName>
    </recommendedName>
</protein>
<keyword evidence="4" id="KW-1185">Reference proteome</keyword>
<dbReference type="Pfam" id="PF08241">
    <property type="entry name" value="Methyltransf_11"/>
    <property type="match status" value="1"/>
</dbReference>
<dbReference type="Gene3D" id="3.40.50.150">
    <property type="entry name" value="Vaccinia Virus protein VP39"/>
    <property type="match status" value="1"/>
</dbReference>
<dbReference type="SUPFAM" id="SSF53335">
    <property type="entry name" value="S-adenosyl-L-methionine-dependent methyltransferases"/>
    <property type="match status" value="1"/>
</dbReference>
<dbReference type="InterPro" id="IPR029063">
    <property type="entry name" value="SAM-dependent_MTases_sf"/>
</dbReference>
<sequence length="391" mass="40440">MIGALRCRGPNGPHSLQRCKTVSGRGSRPRLHRLACRAASGDELVFAPDSGSGSGSGLGARRHALDLGMDPLAVGTQVYGPAERLVLDAQPAEAFFGVARTGVAHTDAGFVRQLHGVYGQALEPLSGQSSALLDLCSSWASHLPTGLRFGQVIGHGMNADELAANGALTSTFVQDLNERPSLPLPAASVDAVLVCNGLQYLVRPEWVAAEVARVLKPGGAVVAAFSDACWLERAAAGWLSRGPAERLQLVARLLEGAGLGVVESISRPSAAPGSDAFYAVVARKAPLEDAHGGQGAGAAAVTPPELWSPALQELDGWTGNSTAPPAGAAGPPPLALERWRDAYDMLVEDASEMGIPRSAIPPLPPNAGPEAILQARNHLQAMIASFLSAEL</sequence>
<dbReference type="PANTHER" id="PTHR43036:SF2">
    <property type="entry name" value="OS04G0481300 PROTEIN"/>
    <property type="match status" value="1"/>
</dbReference>
<dbReference type="GO" id="GO:0008757">
    <property type="term" value="F:S-adenosylmethionine-dependent methyltransferase activity"/>
    <property type="evidence" value="ECO:0007669"/>
    <property type="project" value="InterPro"/>
</dbReference>
<feature type="domain" description="Methyltransferase type 11" evidence="2">
    <location>
        <begin position="173"/>
        <end position="222"/>
    </location>
</feature>
<accession>A0A2J7ZYM7</accession>
<dbReference type="PANTHER" id="PTHR43036">
    <property type="entry name" value="OSJNBB0011N17.9 PROTEIN"/>
    <property type="match status" value="1"/>
</dbReference>
<dbReference type="InterPro" id="IPR013216">
    <property type="entry name" value="Methyltransf_11"/>
</dbReference>
<feature type="region of interest" description="Disordered" evidence="1">
    <location>
        <begin position="314"/>
        <end position="334"/>
    </location>
</feature>
<dbReference type="EMBL" id="PGGS01000311">
    <property type="protein sequence ID" value="PNH05374.1"/>
    <property type="molecule type" value="Genomic_DNA"/>
</dbReference>
<evidence type="ECO:0000313" key="4">
    <source>
        <dbReference type="Proteomes" id="UP000236333"/>
    </source>
</evidence>
<gene>
    <name evidence="3" type="ORF">TSOC_008363</name>
</gene>
<dbReference type="AlphaFoldDB" id="A0A2J7ZYM7"/>
<comment type="caution">
    <text evidence="3">The sequence shown here is derived from an EMBL/GenBank/DDBJ whole genome shotgun (WGS) entry which is preliminary data.</text>
</comment>
<evidence type="ECO:0000256" key="1">
    <source>
        <dbReference type="SAM" id="MobiDB-lite"/>
    </source>
</evidence>
<dbReference type="OrthoDB" id="542383at2759"/>